<dbReference type="InterPro" id="IPR006059">
    <property type="entry name" value="SBP"/>
</dbReference>
<keyword evidence="2" id="KW-0813">Transport</keyword>
<organism evidence="6 7">
    <name type="scientific">Clostridium celatum DSM 1785</name>
    <dbReference type="NCBI Taxonomy" id="545697"/>
    <lineage>
        <taxon>Bacteria</taxon>
        <taxon>Bacillati</taxon>
        <taxon>Bacillota</taxon>
        <taxon>Clostridia</taxon>
        <taxon>Eubacteriales</taxon>
        <taxon>Clostridiaceae</taxon>
        <taxon>Clostridium</taxon>
    </lineage>
</organism>
<dbReference type="Gene3D" id="3.40.190.10">
    <property type="entry name" value="Periplasmic binding protein-like II"/>
    <property type="match status" value="2"/>
</dbReference>
<comment type="caution">
    <text evidence="6">The sequence shown here is derived from an EMBL/GenBank/DDBJ whole genome shotgun (WGS) entry which is preliminary data.</text>
</comment>
<dbReference type="HOGENOM" id="CLU_026974_1_3_9"/>
<dbReference type="PROSITE" id="PS51257">
    <property type="entry name" value="PROKAR_LIPOPROTEIN"/>
    <property type="match status" value="1"/>
</dbReference>
<dbReference type="SUPFAM" id="SSF53850">
    <property type="entry name" value="Periplasmic binding protein-like II"/>
    <property type="match status" value="1"/>
</dbReference>
<comment type="subcellular location">
    <subcellularLocation>
        <location evidence="1">Periplasm</location>
    </subcellularLocation>
</comment>
<gene>
    <name evidence="6" type="ORF">HMPREF0216_03010</name>
</gene>
<accession>L1Q678</accession>
<protein>
    <submittedName>
        <fullName evidence="6">Putrescine ABC transporter, periplasmic spermidine</fullName>
    </submittedName>
</protein>
<dbReference type="Pfam" id="PF13416">
    <property type="entry name" value="SBP_bac_8"/>
    <property type="match status" value="1"/>
</dbReference>
<dbReference type="STRING" id="545697.HMPREF0216_03010"/>
<dbReference type="Proteomes" id="UP000010420">
    <property type="component" value="Unassembled WGS sequence"/>
</dbReference>
<dbReference type="CDD" id="cd13590">
    <property type="entry name" value="PBP2_PotD_PotF_like"/>
    <property type="match status" value="1"/>
</dbReference>
<feature type="binding site" evidence="5">
    <location>
        <position position="89"/>
    </location>
    <ligand>
        <name>spermidine</name>
        <dbReference type="ChEBI" id="CHEBI:57834"/>
    </ligand>
</feature>
<dbReference type="OrthoDB" id="9769319at2"/>
<dbReference type="PRINTS" id="PR00909">
    <property type="entry name" value="SPERMDNBNDNG"/>
</dbReference>
<evidence type="ECO:0000256" key="2">
    <source>
        <dbReference type="ARBA" id="ARBA00022448"/>
    </source>
</evidence>
<dbReference type="EMBL" id="AMEZ01000110">
    <property type="protein sequence ID" value="EKY23225.1"/>
    <property type="molecule type" value="Genomic_DNA"/>
</dbReference>
<dbReference type="AlphaFoldDB" id="L1Q678"/>
<sequence length="350" mass="39983">MKKNKLKLMAMLISTLFVVNLFVGCREKKYETTINFLNWGENIAEGLIEEFEEQYNIGVNQVFVDDNEAMYQELISGKTQYDVAVPGDYMVERLIAEDRLEKLDKDKIPNWTQLSEDNLNRSFDQGNVYSLPYMNGTIGIIYNKDIIKEPIDSWEAMWSPEYKDEIFVLDSQRDAIGMALKKLGYSINSTNSAELEEAKKALIEQKELGTIYGADNVKDLMISGERAIAMIWSGEGLTLADEYNNLEYIVPKEGANFWIDSLVIPKGTANKDAAEIFINFLCAKDSAYRIAEEIGYTTPNKEAMKEQPDSVKNNPGAYMPKEVMDKCEGYKYLTQDELQMYDAIWMDVKS</sequence>
<evidence type="ECO:0000256" key="3">
    <source>
        <dbReference type="ARBA" id="ARBA00022729"/>
    </source>
</evidence>
<dbReference type="PANTHER" id="PTHR30222">
    <property type="entry name" value="SPERMIDINE/PUTRESCINE-BINDING PERIPLASMIC PROTEIN"/>
    <property type="match status" value="1"/>
</dbReference>
<keyword evidence="3" id="KW-0732">Signal</keyword>
<dbReference type="GO" id="GO:0042597">
    <property type="term" value="C:periplasmic space"/>
    <property type="evidence" value="ECO:0007669"/>
    <property type="project" value="UniProtKB-SubCell"/>
</dbReference>
<name>L1Q678_9CLOT</name>
<proteinExistence type="predicted"/>
<dbReference type="GO" id="GO:0015846">
    <property type="term" value="P:polyamine transport"/>
    <property type="evidence" value="ECO:0007669"/>
    <property type="project" value="InterPro"/>
</dbReference>
<feature type="binding site" evidence="5">
    <location>
        <position position="41"/>
    </location>
    <ligand>
        <name>spermidine</name>
        <dbReference type="ChEBI" id="CHEBI:57834"/>
    </ligand>
</feature>
<evidence type="ECO:0000313" key="6">
    <source>
        <dbReference type="EMBL" id="EKY23225.1"/>
    </source>
</evidence>
<dbReference type="PANTHER" id="PTHR30222:SF17">
    <property type="entry name" value="SPERMIDINE_PUTRESCINE-BINDING PERIPLASMIC PROTEIN"/>
    <property type="match status" value="1"/>
</dbReference>
<evidence type="ECO:0000256" key="5">
    <source>
        <dbReference type="PIRSR" id="PIRSR019574-1"/>
    </source>
</evidence>
<dbReference type="PIRSF" id="PIRSF019574">
    <property type="entry name" value="Periplasmic_polyamine_BP"/>
    <property type="match status" value="1"/>
</dbReference>
<dbReference type="InterPro" id="IPR001188">
    <property type="entry name" value="Sperm_putr-bd"/>
</dbReference>
<keyword evidence="4" id="KW-0574">Periplasm</keyword>
<evidence type="ECO:0000256" key="1">
    <source>
        <dbReference type="ARBA" id="ARBA00004418"/>
    </source>
</evidence>
<dbReference type="PATRIC" id="fig|545697.3.peg.2955"/>
<dbReference type="RefSeq" id="WP_005215457.1">
    <property type="nucleotide sequence ID" value="NZ_KB291697.1"/>
</dbReference>
<dbReference type="GO" id="GO:0019808">
    <property type="term" value="F:polyamine binding"/>
    <property type="evidence" value="ECO:0007669"/>
    <property type="project" value="InterPro"/>
</dbReference>
<keyword evidence="7" id="KW-1185">Reference proteome</keyword>
<evidence type="ECO:0000256" key="4">
    <source>
        <dbReference type="ARBA" id="ARBA00022764"/>
    </source>
</evidence>
<reference evidence="6 7" key="1">
    <citation type="submission" date="2012-05" db="EMBL/GenBank/DDBJ databases">
        <authorList>
            <person name="Weinstock G."/>
            <person name="Sodergren E."/>
            <person name="Lobos E.A."/>
            <person name="Fulton L."/>
            <person name="Fulton R."/>
            <person name="Courtney L."/>
            <person name="Fronick C."/>
            <person name="O'Laughlin M."/>
            <person name="Godfrey J."/>
            <person name="Wilson R.M."/>
            <person name="Miner T."/>
            <person name="Farmer C."/>
            <person name="Delehaunty K."/>
            <person name="Cordes M."/>
            <person name="Minx P."/>
            <person name="Tomlinson C."/>
            <person name="Chen J."/>
            <person name="Wollam A."/>
            <person name="Pepin K.H."/>
            <person name="Bhonagiri V."/>
            <person name="Zhang X."/>
            <person name="Suruliraj S."/>
            <person name="Warren W."/>
            <person name="Mitreva M."/>
            <person name="Mardis E.R."/>
            <person name="Wilson R.K."/>
        </authorList>
    </citation>
    <scope>NUCLEOTIDE SEQUENCE [LARGE SCALE GENOMIC DNA]</scope>
    <source>
        <strain evidence="6 7">DSM 1785</strain>
    </source>
</reference>
<evidence type="ECO:0000313" key="7">
    <source>
        <dbReference type="Proteomes" id="UP000010420"/>
    </source>
</evidence>
<dbReference type="eggNOG" id="COG0687">
    <property type="taxonomic scope" value="Bacteria"/>
</dbReference>